<dbReference type="Proteomes" id="UP001176940">
    <property type="component" value="Unassembled WGS sequence"/>
</dbReference>
<dbReference type="Gene3D" id="3.30.930.10">
    <property type="entry name" value="Bira Bifunctional Protein, Domain 2"/>
    <property type="match status" value="1"/>
</dbReference>
<dbReference type="InterPro" id="IPR003142">
    <property type="entry name" value="BPL_C"/>
</dbReference>
<gene>
    <name evidence="2" type="ORF">RIMI_LOCUS20678547</name>
</gene>
<protein>
    <recommendedName>
        <fullName evidence="1">BPL/LPL catalytic domain-containing protein</fullName>
    </recommendedName>
</protein>
<keyword evidence="3" id="KW-1185">Reference proteome</keyword>
<feature type="domain" description="BPL/LPL catalytic" evidence="1">
    <location>
        <begin position="1"/>
        <end position="132"/>
    </location>
</feature>
<accession>A0ABN9MGN0</accession>
<evidence type="ECO:0000313" key="2">
    <source>
        <dbReference type="EMBL" id="CAJ0965823.1"/>
    </source>
</evidence>
<dbReference type="Pfam" id="PF02237">
    <property type="entry name" value="BPL_C"/>
    <property type="match status" value="1"/>
</dbReference>
<dbReference type="InterPro" id="IPR045864">
    <property type="entry name" value="aa-tRNA-synth_II/BPL/LPL"/>
</dbReference>
<dbReference type="SUPFAM" id="SSF55681">
    <property type="entry name" value="Class II aaRS and biotin synthetases"/>
    <property type="match status" value="1"/>
</dbReference>
<comment type="caution">
    <text evidence="2">The sequence shown here is derived from an EMBL/GenBank/DDBJ whole genome shotgun (WGS) entry which is preliminary data.</text>
</comment>
<dbReference type="PROSITE" id="PS51733">
    <property type="entry name" value="BPL_LPL_CATALYTIC"/>
    <property type="match status" value="1"/>
</dbReference>
<evidence type="ECO:0000259" key="1">
    <source>
        <dbReference type="PROSITE" id="PS51733"/>
    </source>
</evidence>
<dbReference type="PANTHER" id="PTHR12835:SF5">
    <property type="entry name" value="BIOTIN--PROTEIN LIGASE"/>
    <property type="match status" value="1"/>
</dbReference>
<dbReference type="EMBL" id="CAUEEQ010070024">
    <property type="protein sequence ID" value="CAJ0965823.1"/>
    <property type="molecule type" value="Genomic_DNA"/>
</dbReference>
<name>A0ABN9MGN0_9NEOB</name>
<dbReference type="PANTHER" id="PTHR12835">
    <property type="entry name" value="BIOTIN PROTEIN LIGASE"/>
    <property type="match status" value="1"/>
</dbReference>
<dbReference type="InterPro" id="IPR004143">
    <property type="entry name" value="BPL_LPL_catalytic"/>
</dbReference>
<sequence length="206" mass="23004">MMTLLVSIPLSSPLGQRIAFVQHLMSLAVVEAVRTLPGYEDIELKVKWPNDIYYSNLMKLGGVLVNSTLMGKTFHILIGCGFNVTNSNPTICINDLIQEHNKRFRTNIDPLRADTLIARSVTALERLIRIFEEEGPGAILPVYYKYWVHSGQQIRLGGEDGPLAWIVGIDDSGFLQILQEGKDIVTVHPDGNSFDMIRNLIIPKSS</sequence>
<evidence type="ECO:0000313" key="3">
    <source>
        <dbReference type="Proteomes" id="UP001176940"/>
    </source>
</evidence>
<proteinExistence type="predicted"/>
<dbReference type="Pfam" id="PF03099">
    <property type="entry name" value="BPL_LplA_LipB"/>
    <property type="match status" value="1"/>
</dbReference>
<reference evidence="2" key="1">
    <citation type="submission" date="2023-07" db="EMBL/GenBank/DDBJ databases">
        <authorList>
            <person name="Stuckert A."/>
        </authorList>
    </citation>
    <scope>NUCLEOTIDE SEQUENCE</scope>
</reference>
<organism evidence="2 3">
    <name type="scientific">Ranitomeya imitator</name>
    <name type="common">mimic poison frog</name>
    <dbReference type="NCBI Taxonomy" id="111125"/>
    <lineage>
        <taxon>Eukaryota</taxon>
        <taxon>Metazoa</taxon>
        <taxon>Chordata</taxon>
        <taxon>Craniata</taxon>
        <taxon>Vertebrata</taxon>
        <taxon>Euteleostomi</taxon>
        <taxon>Amphibia</taxon>
        <taxon>Batrachia</taxon>
        <taxon>Anura</taxon>
        <taxon>Neobatrachia</taxon>
        <taxon>Hyloidea</taxon>
        <taxon>Dendrobatidae</taxon>
        <taxon>Dendrobatinae</taxon>
        <taxon>Ranitomeya</taxon>
    </lineage>
</organism>